<dbReference type="PANTHER" id="PTHR44013:SF1">
    <property type="entry name" value="ZINC-TYPE ALCOHOL DEHYDROGENASE-LIKE PROTEIN C16A3.02C"/>
    <property type="match status" value="1"/>
</dbReference>
<dbReference type="InterPro" id="IPR020843">
    <property type="entry name" value="ER"/>
</dbReference>
<dbReference type="InterPro" id="IPR036291">
    <property type="entry name" value="NAD(P)-bd_dom_sf"/>
</dbReference>
<dbReference type="STRING" id="1174501.SAMN05216192_106134"/>
<proteinExistence type="predicted"/>
<dbReference type="RefSeq" id="WP_090713561.1">
    <property type="nucleotide sequence ID" value="NZ_CBCSKY010000005.1"/>
</dbReference>
<evidence type="ECO:0000313" key="3">
    <source>
        <dbReference type="Proteomes" id="UP000199050"/>
    </source>
</evidence>
<dbReference type="Proteomes" id="UP000199050">
    <property type="component" value="Unassembled WGS sequence"/>
</dbReference>
<dbReference type="GO" id="GO:0016491">
    <property type="term" value="F:oxidoreductase activity"/>
    <property type="evidence" value="ECO:0007669"/>
    <property type="project" value="InterPro"/>
</dbReference>
<dbReference type="Gene3D" id="3.90.180.10">
    <property type="entry name" value="Medium-chain alcohol dehydrogenases, catalytic domain"/>
    <property type="match status" value="1"/>
</dbReference>
<sequence>MRAIVYTKYGPPDVLQLKELEKPIPKDNEILIRIYATTVTAGDWRMRKADPFLSRLYNGLLKPKKVTILGFELAGEIEAAGKDVKRFKIGDQVFASCGFGFGAYAEYKCLPEDGMVVTKPANVSYEEASAVPVGGITALNFLRKGNIAGGMKVLIYGASGSVGTYAVQLAKYYGADVTGVCSTGNLEMVRSIGADRVIDYTKQDFMALKERYDLIFDAVGKPISKIKKSTFKKALRANGKYVSVHMSQKPCVEDLIFLQGLLEAGKIKPVIDRCYTLEQIPDAHRYVEQKHKKGNVVVTVSSDGGLITNN</sequence>
<organism evidence="2 3">
    <name type="scientific">Paenibacillus typhae</name>
    <dbReference type="NCBI Taxonomy" id="1174501"/>
    <lineage>
        <taxon>Bacteria</taxon>
        <taxon>Bacillati</taxon>
        <taxon>Bacillota</taxon>
        <taxon>Bacilli</taxon>
        <taxon>Bacillales</taxon>
        <taxon>Paenibacillaceae</taxon>
        <taxon>Paenibacillus</taxon>
    </lineage>
</organism>
<dbReference type="SUPFAM" id="SSF50129">
    <property type="entry name" value="GroES-like"/>
    <property type="match status" value="1"/>
</dbReference>
<dbReference type="InterPro" id="IPR052733">
    <property type="entry name" value="Chloroplast_QOR"/>
</dbReference>
<dbReference type="PANTHER" id="PTHR44013">
    <property type="entry name" value="ZINC-TYPE ALCOHOL DEHYDROGENASE-LIKE PROTEIN C16A3.02C"/>
    <property type="match status" value="1"/>
</dbReference>
<dbReference type="CDD" id="cd08267">
    <property type="entry name" value="MDR1"/>
    <property type="match status" value="1"/>
</dbReference>
<dbReference type="EMBL" id="FNDX01000006">
    <property type="protein sequence ID" value="SDI54879.1"/>
    <property type="molecule type" value="Genomic_DNA"/>
</dbReference>
<gene>
    <name evidence="2" type="ORF">SAMN05216192_106134</name>
</gene>
<dbReference type="Pfam" id="PF00107">
    <property type="entry name" value="ADH_zinc_N"/>
    <property type="match status" value="1"/>
</dbReference>
<name>A0A1G8LGR1_9BACL</name>
<dbReference type="AlphaFoldDB" id="A0A1G8LGR1"/>
<dbReference type="Pfam" id="PF08240">
    <property type="entry name" value="ADH_N"/>
    <property type="match status" value="1"/>
</dbReference>
<dbReference type="Pfam" id="PF13602">
    <property type="entry name" value="ADH_zinc_N_2"/>
    <property type="match status" value="1"/>
</dbReference>
<protein>
    <submittedName>
        <fullName evidence="2">NADPH:quinone reductase</fullName>
    </submittedName>
</protein>
<dbReference type="SUPFAM" id="SSF51735">
    <property type="entry name" value="NAD(P)-binding Rossmann-fold domains"/>
    <property type="match status" value="1"/>
</dbReference>
<evidence type="ECO:0000313" key="2">
    <source>
        <dbReference type="EMBL" id="SDI54879.1"/>
    </source>
</evidence>
<dbReference type="Gene3D" id="3.40.50.720">
    <property type="entry name" value="NAD(P)-binding Rossmann-like Domain"/>
    <property type="match status" value="1"/>
</dbReference>
<evidence type="ECO:0000259" key="1">
    <source>
        <dbReference type="SMART" id="SM00829"/>
    </source>
</evidence>
<accession>A0A1G8LGR1</accession>
<dbReference type="InterPro" id="IPR011032">
    <property type="entry name" value="GroES-like_sf"/>
</dbReference>
<dbReference type="SMART" id="SM00829">
    <property type="entry name" value="PKS_ER"/>
    <property type="match status" value="1"/>
</dbReference>
<feature type="domain" description="Enoyl reductase (ER)" evidence="1">
    <location>
        <begin position="10"/>
        <end position="298"/>
    </location>
</feature>
<dbReference type="InterPro" id="IPR013154">
    <property type="entry name" value="ADH-like_N"/>
</dbReference>
<reference evidence="3" key="1">
    <citation type="submission" date="2016-10" db="EMBL/GenBank/DDBJ databases">
        <authorList>
            <person name="Varghese N."/>
            <person name="Submissions S."/>
        </authorList>
    </citation>
    <scope>NUCLEOTIDE SEQUENCE [LARGE SCALE GENOMIC DNA]</scope>
    <source>
        <strain evidence="3">CGMCC 1.11012</strain>
    </source>
</reference>
<dbReference type="InterPro" id="IPR013149">
    <property type="entry name" value="ADH-like_C"/>
</dbReference>
<keyword evidence="3" id="KW-1185">Reference proteome</keyword>
<dbReference type="OrthoDB" id="9792162at2"/>